<dbReference type="EMBL" id="BARU01005664">
    <property type="protein sequence ID" value="GAH39643.1"/>
    <property type="molecule type" value="Genomic_DNA"/>
</dbReference>
<dbReference type="CDD" id="cd06558">
    <property type="entry name" value="crotonase-like"/>
    <property type="match status" value="1"/>
</dbReference>
<dbReference type="AlphaFoldDB" id="X1H2Z0"/>
<evidence type="ECO:0000313" key="2">
    <source>
        <dbReference type="EMBL" id="GAH39643.1"/>
    </source>
</evidence>
<evidence type="ECO:0000256" key="1">
    <source>
        <dbReference type="ARBA" id="ARBA00005254"/>
    </source>
</evidence>
<comment type="similarity">
    <text evidence="1">Belongs to the enoyl-CoA hydratase/isomerase family.</text>
</comment>
<dbReference type="InterPro" id="IPR029045">
    <property type="entry name" value="ClpP/crotonase-like_dom_sf"/>
</dbReference>
<name>X1H2Z0_9ZZZZ</name>
<dbReference type="SUPFAM" id="SSF52096">
    <property type="entry name" value="ClpP/crotonase"/>
    <property type="match status" value="1"/>
</dbReference>
<feature type="non-terminal residue" evidence="2">
    <location>
        <position position="1"/>
    </location>
</feature>
<dbReference type="Gene3D" id="3.90.226.10">
    <property type="entry name" value="2-enoyl-CoA Hydratase, Chain A, domain 1"/>
    <property type="match status" value="1"/>
</dbReference>
<organism evidence="2">
    <name type="scientific">marine sediment metagenome</name>
    <dbReference type="NCBI Taxonomy" id="412755"/>
    <lineage>
        <taxon>unclassified sequences</taxon>
        <taxon>metagenomes</taxon>
        <taxon>ecological metagenomes</taxon>
    </lineage>
</organism>
<evidence type="ECO:0008006" key="3">
    <source>
        <dbReference type="Google" id="ProtNLM"/>
    </source>
</evidence>
<comment type="caution">
    <text evidence="2">The sequence shown here is derived from an EMBL/GenBank/DDBJ whole genome shotgun (WGS) entry which is preliminary data.</text>
</comment>
<dbReference type="PANTHER" id="PTHR43802">
    <property type="entry name" value="ENOYL-COA HYDRATASE"/>
    <property type="match status" value="1"/>
</dbReference>
<dbReference type="PANTHER" id="PTHR43802:SF1">
    <property type="entry name" value="IP11341P-RELATED"/>
    <property type="match status" value="1"/>
</dbReference>
<proteinExistence type="inferred from homology"/>
<dbReference type="InterPro" id="IPR001753">
    <property type="entry name" value="Enoyl-CoA_hydra/iso"/>
</dbReference>
<gene>
    <name evidence="2" type="ORF">S03H2_11077</name>
</gene>
<dbReference type="Pfam" id="PF00378">
    <property type="entry name" value="ECH_1"/>
    <property type="match status" value="1"/>
</dbReference>
<sequence length="211" mass="22740">ALRAAATDTEVRVVIVKGKGKAFCSGYDISSGHLGDALTAERMQETTRLMLRIGKPTIAAIQGYCLGGGCEWAMNFDLRIAASDAKFGFPEAKIGATITNAGTKLLPLLVGLGRASELILTSRIIDANTAEQWGLVNKVVALEKLDAEAMEIAQKIKSNNTLAVYLNRLGLWHGISSTTEQVLDFELMQAIITSQAPTTLPHKRKKDKRGD</sequence>
<reference evidence="2" key="1">
    <citation type="journal article" date="2014" name="Front. Microbiol.">
        <title>High frequency of phylogenetically diverse reductive dehalogenase-homologous genes in deep subseafloor sedimentary metagenomes.</title>
        <authorList>
            <person name="Kawai M."/>
            <person name="Futagami T."/>
            <person name="Toyoda A."/>
            <person name="Takaki Y."/>
            <person name="Nishi S."/>
            <person name="Hori S."/>
            <person name="Arai W."/>
            <person name="Tsubouchi T."/>
            <person name="Morono Y."/>
            <person name="Uchiyama I."/>
            <person name="Ito T."/>
            <person name="Fujiyama A."/>
            <person name="Inagaki F."/>
            <person name="Takami H."/>
        </authorList>
    </citation>
    <scope>NUCLEOTIDE SEQUENCE</scope>
    <source>
        <strain evidence="2">Expedition CK06-06</strain>
    </source>
</reference>
<accession>X1H2Z0</accession>
<protein>
    <recommendedName>
        <fullName evidence="3">Enoyl-CoA hydratase</fullName>
    </recommendedName>
</protein>